<dbReference type="EMBL" id="FTLX01000004">
    <property type="protein sequence ID" value="SIQ84963.1"/>
    <property type="molecule type" value="Genomic_DNA"/>
</dbReference>
<keyword evidence="2" id="KW-1133">Transmembrane helix</keyword>
<feature type="transmembrane region" description="Helical" evidence="2">
    <location>
        <begin position="106"/>
        <end position="123"/>
    </location>
</feature>
<evidence type="ECO:0000313" key="5">
    <source>
        <dbReference type="EMBL" id="OXS77844.1"/>
    </source>
</evidence>
<dbReference type="PANTHER" id="PTHR44757:SF2">
    <property type="entry name" value="BIOFILM ARCHITECTURE MAINTENANCE PROTEIN MBAA"/>
    <property type="match status" value="1"/>
</dbReference>
<feature type="coiled-coil region" evidence="1">
    <location>
        <begin position="316"/>
        <end position="350"/>
    </location>
</feature>
<protein>
    <submittedName>
        <fullName evidence="6">Diguanylate cyclase/phosphodiesterase</fullName>
    </submittedName>
    <submittedName>
        <fullName evidence="5">GGDEF-domain containing protein</fullName>
    </submittedName>
</protein>
<feature type="transmembrane region" description="Helical" evidence="2">
    <location>
        <begin position="298"/>
        <end position="317"/>
    </location>
</feature>
<feature type="domain" description="GGDEF" evidence="4">
    <location>
        <begin position="385"/>
        <end position="517"/>
    </location>
</feature>
<accession>A0A1N6W465</accession>
<evidence type="ECO:0000313" key="8">
    <source>
        <dbReference type="Proteomes" id="UP000215545"/>
    </source>
</evidence>
<dbReference type="NCBIfam" id="TIGR00254">
    <property type="entry name" value="GGDEF"/>
    <property type="match status" value="1"/>
</dbReference>
<reference evidence="8" key="2">
    <citation type="submission" date="2017-03" db="EMBL/GenBank/DDBJ databases">
        <title>Bacillus sp. V-88(T) DSM27956, whole genome shotgun sequencing project.</title>
        <authorList>
            <person name="Dastager S.G."/>
            <person name="Neurgaonkar P.S."/>
            <person name="Dharne M.S."/>
        </authorList>
    </citation>
    <scope>NUCLEOTIDE SEQUENCE [LARGE SCALE GENOMIC DNA]</scope>
    <source>
        <strain evidence="8">DSM 25145</strain>
    </source>
</reference>
<name>A0A1N6W465_9BACI</name>
<organism evidence="6 7">
    <name type="scientific">Domibacillus enclensis</name>
    <dbReference type="NCBI Taxonomy" id="1017273"/>
    <lineage>
        <taxon>Bacteria</taxon>
        <taxon>Bacillati</taxon>
        <taxon>Bacillota</taxon>
        <taxon>Bacilli</taxon>
        <taxon>Bacillales</taxon>
        <taxon>Bacillaceae</taxon>
        <taxon>Domibacillus</taxon>
    </lineage>
</organism>
<evidence type="ECO:0000256" key="2">
    <source>
        <dbReference type="SAM" id="Phobius"/>
    </source>
</evidence>
<evidence type="ECO:0000259" key="3">
    <source>
        <dbReference type="PROSITE" id="PS50883"/>
    </source>
</evidence>
<reference evidence="6 7" key="1">
    <citation type="submission" date="2017-01" db="EMBL/GenBank/DDBJ databases">
        <authorList>
            <person name="Mah S.A."/>
            <person name="Swanson W.J."/>
            <person name="Moy G.W."/>
            <person name="Vacquier V.D."/>
        </authorList>
    </citation>
    <scope>NUCLEOTIDE SEQUENCE [LARGE SCALE GENOMIC DNA]</scope>
    <source>
        <strain evidence="6 7">NIO-1016</strain>
    </source>
</reference>
<sequence length="779" mass="88020">MAYLPYSRFSYSFIGLFIIANVVWNLAFQPYHYLIDWGGVTFQVIACLISILWLGFAFFKHTGEGKSFWLFLALGVLSYLVGTLIWSINEFVLQTDGVLRSLPSSFWVAQNGFYFIALLVVMYKIKNYLLTIRSLLDLLIVMSAAFTFSWIFLINPLVEQGKENILLSPELLYPVLDLGMLVGTLSFFAASSSIFSKQVRVLLISGLVIQIIADTIYTYLHVMNNYSVGSINEPLWLFSILLLGLSGVYHNPGEQEQFIVQQPKQTGSLLFKLSLPHLSVILLALYAVILLYDVNPIAIGLFFCVLLVLLRQVVTLLENEKLMQQLNGLNEALEEKVKERTDKLVEAVNSMEHLAFHDAITGLPNRRFMEKRLSQAISRPGKNHDKTAFLLLDLDRFKNINDSLGHSYGDQLLKEVGSRLVALAGKNEVVSRIGGDEYALLIENTTSEKAEEKARLILNSLRQTYRLNEFDLTVTPSIGISLFPDHGNSMDELLMKADSAMYQVKASGRNQYKVYNRSMKMKPIFHLESALKKGIEEDEFLLYFQPQISLQTGRVEGAEALLRWDRKDLGIISPGEFISLAEETGLILPIGEKVFREVCRQSVAWQKRGFTSLRLAVNISPLQFQQDHFIELISSILKETGADPRQIELEITESVAMESGGKNRAKMSFLKKMGFQLALDDFGTGYSSLQYLSQFQIDRLKIDRSFISSLEKGEKDKTIVQLIVTMGKELNVKVLAEGVETESQKAFLNKIGCDEMQGYLFSKPINVQDFEQLLLSETG</sequence>
<dbReference type="FunFam" id="3.20.20.450:FF:000001">
    <property type="entry name" value="Cyclic di-GMP phosphodiesterase yahA"/>
    <property type="match status" value="1"/>
</dbReference>
<dbReference type="RefSeq" id="WP_045849130.1">
    <property type="nucleotide sequence ID" value="NZ_FTLX01000004.1"/>
</dbReference>
<dbReference type="Gene3D" id="3.20.20.450">
    <property type="entry name" value="EAL domain"/>
    <property type="match status" value="1"/>
</dbReference>
<dbReference type="PROSITE" id="PS50887">
    <property type="entry name" value="GGDEF"/>
    <property type="match status" value="1"/>
</dbReference>
<evidence type="ECO:0000259" key="4">
    <source>
        <dbReference type="PROSITE" id="PS50887"/>
    </source>
</evidence>
<dbReference type="CDD" id="cd01949">
    <property type="entry name" value="GGDEF"/>
    <property type="match status" value="1"/>
</dbReference>
<dbReference type="SUPFAM" id="SSF55073">
    <property type="entry name" value="Nucleotide cyclase"/>
    <property type="match status" value="1"/>
</dbReference>
<dbReference type="EMBL" id="MWSK01000004">
    <property type="protein sequence ID" value="OXS77844.1"/>
    <property type="molecule type" value="Genomic_DNA"/>
</dbReference>
<feature type="transmembrane region" description="Helical" evidence="2">
    <location>
        <begin position="9"/>
        <end position="28"/>
    </location>
</feature>
<dbReference type="SMART" id="SM00267">
    <property type="entry name" value="GGDEF"/>
    <property type="match status" value="1"/>
</dbReference>
<evidence type="ECO:0000313" key="7">
    <source>
        <dbReference type="Proteomes" id="UP000186385"/>
    </source>
</evidence>
<keyword evidence="2" id="KW-0472">Membrane</keyword>
<dbReference type="InterPro" id="IPR035919">
    <property type="entry name" value="EAL_sf"/>
</dbReference>
<dbReference type="CDD" id="cd01948">
    <property type="entry name" value="EAL"/>
    <property type="match status" value="1"/>
</dbReference>
<dbReference type="STRING" id="1017273.SAMN05443094_10466"/>
<keyword evidence="1" id="KW-0175">Coiled coil</keyword>
<feature type="transmembrane region" description="Helical" evidence="2">
    <location>
        <begin position="273"/>
        <end position="292"/>
    </location>
</feature>
<keyword evidence="8" id="KW-1185">Reference proteome</keyword>
<keyword evidence="2" id="KW-0812">Transmembrane</keyword>
<proteinExistence type="predicted"/>
<dbReference type="PROSITE" id="PS50883">
    <property type="entry name" value="EAL"/>
    <property type="match status" value="1"/>
</dbReference>
<feature type="transmembrane region" description="Helical" evidence="2">
    <location>
        <begin position="202"/>
        <end position="222"/>
    </location>
</feature>
<dbReference type="Pfam" id="PF00990">
    <property type="entry name" value="GGDEF"/>
    <property type="match status" value="1"/>
</dbReference>
<dbReference type="Proteomes" id="UP000215545">
    <property type="component" value="Unassembled WGS sequence"/>
</dbReference>
<dbReference type="FunFam" id="3.30.70.270:FF:000001">
    <property type="entry name" value="Diguanylate cyclase domain protein"/>
    <property type="match status" value="1"/>
</dbReference>
<dbReference type="InterPro" id="IPR052155">
    <property type="entry name" value="Biofilm_reg_signaling"/>
</dbReference>
<gene>
    <name evidence="5" type="ORF">B1B05_09565</name>
    <name evidence="6" type="ORF">SAMN05443094_10466</name>
</gene>
<dbReference type="OrthoDB" id="9759607at2"/>
<reference evidence="5" key="3">
    <citation type="submission" date="2017-03" db="EMBL/GenBank/DDBJ databases">
        <authorList>
            <person name="Dastager S.G."/>
            <person name="Neurgaonkar P.S."/>
            <person name="Dharne M.S."/>
        </authorList>
    </citation>
    <scope>NUCLEOTIDE SEQUENCE</scope>
    <source>
        <strain evidence="5">DSM 25145</strain>
    </source>
</reference>
<dbReference type="SUPFAM" id="SSF141868">
    <property type="entry name" value="EAL domain-like"/>
    <property type="match status" value="1"/>
</dbReference>
<dbReference type="Pfam" id="PF00563">
    <property type="entry name" value="EAL"/>
    <property type="match status" value="1"/>
</dbReference>
<feature type="transmembrane region" description="Helical" evidence="2">
    <location>
        <begin position="68"/>
        <end position="86"/>
    </location>
</feature>
<feature type="transmembrane region" description="Helical" evidence="2">
    <location>
        <begin position="40"/>
        <end position="59"/>
    </location>
</feature>
<dbReference type="InterPro" id="IPR029787">
    <property type="entry name" value="Nucleotide_cyclase"/>
</dbReference>
<dbReference type="SMART" id="SM00052">
    <property type="entry name" value="EAL"/>
    <property type="match status" value="1"/>
</dbReference>
<dbReference type="Gene3D" id="3.30.70.270">
    <property type="match status" value="1"/>
</dbReference>
<dbReference type="InterPro" id="IPR043128">
    <property type="entry name" value="Rev_trsase/Diguanyl_cyclase"/>
</dbReference>
<evidence type="ECO:0000256" key="1">
    <source>
        <dbReference type="SAM" id="Coils"/>
    </source>
</evidence>
<evidence type="ECO:0000313" key="6">
    <source>
        <dbReference type="EMBL" id="SIQ84963.1"/>
    </source>
</evidence>
<dbReference type="InterPro" id="IPR001633">
    <property type="entry name" value="EAL_dom"/>
</dbReference>
<dbReference type="PANTHER" id="PTHR44757">
    <property type="entry name" value="DIGUANYLATE CYCLASE DGCP"/>
    <property type="match status" value="1"/>
</dbReference>
<dbReference type="AlphaFoldDB" id="A0A1N6W465"/>
<feature type="transmembrane region" description="Helical" evidence="2">
    <location>
        <begin position="172"/>
        <end position="190"/>
    </location>
</feature>
<dbReference type="Proteomes" id="UP000186385">
    <property type="component" value="Unassembled WGS sequence"/>
</dbReference>
<feature type="domain" description="EAL" evidence="3">
    <location>
        <begin position="524"/>
        <end position="778"/>
    </location>
</feature>
<feature type="transmembrane region" description="Helical" evidence="2">
    <location>
        <begin position="135"/>
        <end position="152"/>
    </location>
</feature>
<dbReference type="InterPro" id="IPR000160">
    <property type="entry name" value="GGDEF_dom"/>
</dbReference>